<dbReference type="InterPro" id="IPR011990">
    <property type="entry name" value="TPR-like_helical_dom_sf"/>
</dbReference>
<keyword evidence="2" id="KW-1185">Reference proteome</keyword>
<organism evidence="1 2">
    <name type="scientific">Prosthecobacter debontii</name>
    <dbReference type="NCBI Taxonomy" id="48467"/>
    <lineage>
        <taxon>Bacteria</taxon>
        <taxon>Pseudomonadati</taxon>
        <taxon>Verrucomicrobiota</taxon>
        <taxon>Verrucomicrobiia</taxon>
        <taxon>Verrucomicrobiales</taxon>
        <taxon>Verrucomicrobiaceae</taxon>
        <taxon>Prosthecobacter</taxon>
    </lineage>
</organism>
<evidence type="ECO:0008006" key="3">
    <source>
        <dbReference type="Google" id="ProtNLM"/>
    </source>
</evidence>
<accession>A0A1T4WLF1</accession>
<dbReference type="RefSeq" id="WP_078811677.1">
    <property type="nucleotide sequence ID" value="NZ_FUYE01000001.1"/>
</dbReference>
<dbReference type="SUPFAM" id="SSF48452">
    <property type="entry name" value="TPR-like"/>
    <property type="match status" value="1"/>
</dbReference>
<reference evidence="2" key="1">
    <citation type="submission" date="2017-02" db="EMBL/GenBank/DDBJ databases">
        <authorList>
            <person name="Varghese N."/>
            <person name="Submissions S."/>
        </authorList>
    </citation>
    <scope>NUCLEOTIDE SEQUENCE [LARGE SCALE GENOMIC DNA]</scope>
    <source>
        <strain evidence="2">ATCC 700200</strain>
    </source>
</reference>
<gene>
    <name evidence="1" type="ORF">SAMN02745166_00473</name>
</gene>
<dbReference type="InterPro" id="IPR046880">
    <property type="entry name" value="TPR-S"/>
</dbReference>
<evidence type="ECO:0000313" key="1">
    <source>
        <dbReference type="EMBL" id="SKA78144.1"/>
    </source>
</evidence>
<dbReference type="STRING" id="48467.SAMN02745166_00473"/>
<sequence>MKALSIFVAMPYTDMGPTAKWKRPADAERQYHRVKEAVSQRLNRQVELVFEKDRRQGGSVHHTMYKAIYEADVLIADLTGANPNVAFELGTRYALRRSITILTSQDDKVPFDLVGIRLVRYANRPDEDFIQEVAEIIEAGLATENLCDSPLISALDLQVVPRRDWERVAGIRVAAALNFAADPSVPSKQRLQAVAQATEDDPFSLEARLALIRIHRERQDYTSGLEAIDEGMAYFSKTWQLHHQKGLILDKMEGPQHLLDAIAAYREALARHPDSPDIHSCLGGSLRRLAFRHQGQERQDLLLQSLDQYKHAVSLNRHDTYAGLNTVRLLLLIRGHSARDDAEVLGHIQRMFHLCAFEVTDASLGQTSGRWWSLFDYADTCIFQEKLTDALDRYHEAIDLIPTPKRKEILISPQRTWNELIEAEVLNAEMKKGAEEVLNLLKNHTGP</sequence>
<evidence type="ECO:0000313" key="2">
    <source>
        <dbReference type="Proteomes" id="UP000190774"/>
    </source>
</evidence>
<dbReference type="OrthoDB" id="9815193at2"/>
<protein>
    <recommendedName>
        <fullName evidence="3">Tetratricopeptide repeat-containing protein</fullName>
    </recommendedName>
</protein>
<dbReference type="EMBL" id="FUYE01000001">
    <property type="protein sequence ID" value="SKA78144.1"/>
    <property type="molecule type" value="Genomic_DNA"/>
</dbReference>
<proteinExistence type="predicted"/>
<name>A0A1T4WLF1_9BACT</name>
<dbReference type="Gene3D" id="1.25.40.10">
    <property type="entry name" value="Tetratricopeptide repeat domain"/>
    <property type="match status" value="1"/>
</dbReference>
<dbReference type="Proteomes" id="UP000190774">
    <property type="component" value="Unassembled WGS sequence"/>
</dbReference>
<dbReference type="Gene3D" id="3.40.50.450">
    <property type="match status" value="1"/>
</dbReference>
<dbReference type="Pfam" id="PF20308">
    <property type="entry name" value="TPR-S"/>
    <property type="match status" value="1"/>
</dbReference>
<dbReference type="AlphaFoldDB" id="A0A1T4WLF1"/>
<dbReference type="SUPFAM" id="SSF52309">
    <property type="entry name" value="N-(deoxy)ribosyltransferase-like"/>
    <property type="match status" value="1"/>
</dbReference>